<organism evidence="2 3">
    <name type="scientific">Streptococcus ferus</name>
    <dbReference type="NCBI Taxonomy" id="1345"/>
    <lineage>
        <taxon>Bacteria</taxon>
        <taxon>Bacillati</taxon>
        <taxon>Bacillota</taxon>
        <taxon>Bacilli</taxon>
        <taxon>Lactobacillales</taxon>
        <taxon>Streptococcaceae</taxon>
        <taxon>Streptococcus</taxon>
    </lineage>
</organism>
<sequence length="132" mass="15018">MSKKVKIILAVIATVVITIGGGIAYMQHREHEKMVAIATSPEARKVYEDYLKNEDPNAFTGEGFIHSYQVEKSSLDYNPMGGLMVTLIINEDKKMDVGLNLIENEDGTYYSAYYTSSPKFWKTQEKYYGKEE</sequence>
<dbReference type="InterPro" id="IPR010738">
    <property type="entry name" value="DUF1310"/>
</dbReference>
<feature type="transmembrane region" description="Helical" evidence="1">
    <location>
        <begin position="7"/>
        <end position="26"/>
    </location>
</feature>
<keyword evidence="1" id="KW-0472">Membrane</keyword>
<evidence type="ECO:0000256" key="1">
    <source>
        <dbReference type="SAM" id="Phobius"/>
    </source>
</evidence>
<dbReference type="Proteomes" id="UP000249495">
    <property type="component" value="Chromosome 1"/>
</dbReference>
<name>A0A2X3VG98_9STRE</name>
<dbReference type="AlphaFoldDB" id="A0A2X3VG98"/>
<dbReference type="Pfam" id="PF07006">
    <property type="entry name" value="DUF1310"/>
    <property type="match status" value="1"/>
</dbReference>
<dbReference type="RefSeq" id="WP_018029915.1">
    <property type="nucleotide sequence ID" value="NZ_LS483343.1"/>
</dbReference>
<dbReference type="EMBL" id="LS483343">
    <property type="protein sequence ID" value="SQF40490.1"/>
    <property type="molecule type" value="Genomic_DNA"/>
</dbReference>
<proteinExistence type="predicted"/>
<keyword evidence="3" id="KW-1185">Reference proteome</keyword>
<keyword evidence="1" id="KW-1133">Transmembrane helix</keyword>
<protein>
    <submittedName>
        <fullName evidence="2">Lmo2807 protein</fullName>
    </submittedName>
</protein>
<evidence type="ECO:0000313" key="3">
    <source>
        <dbReference type="Proteomes" id="UP000249495"/>
    </source>
</evidence>
<keyword evidence="1" id="KW-0812">Transmembrane</keyword>
<dbReference type="OrthoDB" id="2237686at2"/>
<accession>A0A2X3VG98</accession>
<evidence type="ECO:0000313" key="2">
    <source>
        <dbReference type="EMBL" id="SQF40490.1"/>
    </source>
</evidence>
<dbReference type="KEGG" id="sfer:NCTC12278_01060"/>
<dbReference type="STRING" id="1123303.GCA_000372425_00585"/>
<reference evidence="2 3" key="1">
    <citation type="submission" date="2018-06" db="EMBL/GenBank/DDBJ databases">
        <authorList>
            <consortium name="Pathogen Informatics"/>
            <person name="Doyle S."/>
        </authorList>
    </citation>
    <scope>NUCLEOTIDE SEQUENCE [LARGE SCALE GENOMIC DNA]</scope>
    <source>
        <strain evidence="2 3">NCTC12278</strain>
    </source>
</reference>
<gene>
    <name evidence="2" type="ORF">NCTC12278_01060</name>
</gene>